<comment type="cofactor">
    <cofactor evidence="1">
        <name>FAD</name>
        <dbReference type="ChEBI" id="CHEBI:57692"/>
    </cofactor>
</comment>
<keyword evidence="5" id="KW-0560">Oxidoreductase</keyword>
<dbReference type="Proteomes" id="UP000249402">
    <property type="component" value="Unassembled WGS sequence"/>
</dbReference>
<dbReference type="Pfam" id="PF01266">
    <property type="entry name" value="DAO"/>
    <property type="match status" value="1"/>
</dbReference>
<sequence>MDKRHVVVIGAGVIGLSCAVQLARQGYQVTVVAREIPGDYDIDYASPWAGSHFRPVPATKPEDRFEQELMRETYREMEDLADRHPETGIQFIPAIEYFDTADPAYCDEKLVQENGYASWPGFRVLRSSELPAQYESIKLGVTYTAWVLNSPVYLKWLKDEAVKYGVSFIRARLSAIEEAVFICKERLSASGTDEVIAVINASGRGFNDPKSFPSRGQFIAVSNPCQRMISHHWADGSTTVIIPRPLGGGTIIGGTKEPNNWSHSISDTATVSILSRAFTLCPELVGDSLDNGSSYGLDIRQVYIARRPMRQGGLRLEREDLAFQDTSEDGLRNVQNSIPVIHCYGAGPSGYKLSWGIAKRVERFVSEI</sequence>
<dbReference type="GO" id="GO:0005737">
    <property type="term" value="C:cytoplasm"/>
    <property type="evidence" value="ECO:0007669"/>
    <property type="project" value="TreeGrafter"/>
</dbReference>
<dbReference type="RefSeq" id="XP_025574490.1">
    <property type="nucleotide sequence ID" value="XM_025720915.1"/>
</dbReference>
<dbReference type="PANTHER" id="PTHR11530">
    <property type="entry name" value="D-AMINO ACID OXIDASE"/>
    <property type="match status" value="1"/>
</dbReference>
<comment type="similarity">
    <text evidence="2">Belongs to the DAMOX/DASOX family.</text>
</comment>
<evidence type="ECO:0000256" key="6">
    <source>
        <dbReference type="SAM" id="SignalP"/>
    </source>
</evidence>
<evidence type="ECO:0000256" key="1">
    <source>
        <dbReference type="ARBA" id="ARBA00001974"/>
    </source>
</evidence>
<protein>
    <submittedName>
        <fullName evidence="8">FAD dependent oxidoreductase superfamily</fullName>
    </submittedName>
</protein>
<dbReference type="STRING" id="1448316.A0A395GXU6"/>
<keyword evidence="9" id="KW-1185">Reference proteome</keyword>
<name>A0A395GXU6_9EURO</name>
<dbReference type="OrthoDB" id="2015447at2759"/>
<dbReference type="EMBL" id="KZ824442">
    <property type="protein sequence ID" value="RAL00163.1"/>
    <property type="molecule type" value="Genomic_DNA"/>
</dbReference>
<evidence type="ECO:0000313" key="9">
    <source>
        <dbReference type="Proteomes" id="UP000249402"/>
    </source>
</evidence>
<evidence type="ECO:0000313" key="8">
    <source>
        <dbReference type="EMBL" id="RAL00163.1"/>
    </source>
</evidence>
<dbReference type="SUPFAM" id="SSF54373">
    <property type="entry name" value="FAD-linked reductases, C-terminal domain"/>
    <property type="match status" value="1"/>
</dbReference>
<feature type="chain" id="PRO_5017436896" evidence="6">
    <location>
        <begin position="20"/>
        <end position="368"/>
    </location>
</feature>
<keyword evidence="3" id="KW-0285">Flavoprotein</keyword>
<evidence type="ECO:0000256" key="5">
    <source>
        <dbReference type="ARBA" id="ARBA00023002"/>
    </source>
</evidence>
<dbReference type="GO" id="GO:0071949">
    <property type="term" value="F:FAD binding"/>
    <property type="evidence" value="ECO:0007669"/>
    <property type="project" value="InterPro"/>
</dbReference>
<feature type="signal peptide" evidence="6">
    <location>
        <begin position="1"/>
        <end position="19"/>
    </location>
</feature>
<dbReference type="PROSITE" id="PS51257">
    <property type="entry name" value="PROKAR_LIPOPROTEIN"/>
    <property type="match status" value="1"/>
</dbReference>
<feature type="domain" description="FAD dependent oxidoreductase" evidence="7">
    <location>
        <begin position="5"/>
        <end position="361"/>
    </location>
</feature>
<dbReference type="GO" id="GO:0003884">
    <property type="term" value="F:D-amino-acid oxidase activity"/>
    <property type="evidence" value="ECO:0007669"/>
    <property type="project" value="InterPro"/>
</dbReference>
<dbReference type="PIRSF" id="PIRSF000189">
    <property type="entry name" value="D-aa_oxidase"/>
    <property type="match status" value="1"/>
</dbReference>
<accession>A0A395GXU6</accession>
<dbReference type="PANTHER" id="PTHR11530:SF26">
    <property type="entry name" value="FAD DEPENDENT OXIDOREDUCTASE SUPERFAMILY (AFU_ORTHOLOGUE AFUA_5G13940)"/>
    <property type="match status" value="1"/>
</dbReference>
<keyword evidence="4" id="KW-0274">FAD</keyword>
<dbReference type="InterPro" id="IPR023209">
    <property type="entry name" value="DAO"/>
</dbReference>
<evidence type="ECO:0000256" key="4">
    <source>
        <dbReference type="ARBA" id="ARBA00022827"/>
    </source>
</evidence>
<evidence type="ECO:0000256" key="2">
    <source>
        <dbReference type="ARBA" id="ARBA00006730"/>
    </source>
</evidence>
<evidence type="ECO:0000259" key="7">
    <source>
        <dbReference type="Pfam" id="PF01266"/>
    </source>
</evidence>
<organism evidence="8 9">
    <name type="scientific">Aspergillus ibericus CBS 121593</name>
    <dbReference type="NCBI Taxonomy" id="1448316"/>
    <lineage>
        <taxon>Eukaryota</taxon>
        <taxon>Fungi</taxon>
        <taxon>Dikarya</taxon>
        <taxon>Ascomycota</taxon>
        <taxon>Pezizomycotina</taxon>
        <taxon>Eurotiomycetes</taxon>
        <taxon>Eurotiomycetidae</taxon>
        <taxon>Eurotiales</taxon>
        <taxon>Aspergillaceae</taxon>
        <taxon>Aspergillus</taxon>
        <taxon>Aspergillus subgen. Circumdati</taxon>
    </lineage>
</organism>
<dbReference type="VEuPathDB" id="FungiDB:BO80DRAFT_435540"/>
<dbReference type="SUPFAM" id="SSF51971">
    <property type="entry name" value="Nucleotide-binding domain"/>
    <property type="match status" value="1"/>
</dbReference>
<dbReference type="InterPro" id="IPR006076">
    <property type="entry name" value="FAD-dep_OxRdtase"/>
</dbReference>
<evidence type="ECO:0000256" key="3">
    <source>
        <dbReference type="ARBA" id="ARBA00022630"/>
    </source>
</evidence>
<keyword evidence="6" id="KW-0732">Signal</keyword>
<reference evidence="8 9" key="1">
    <citation type="submission" date="2018-02" db="EMBL/GenBank/DDBJ databases">
        <title>The genomes of Aspergillus section Nigri reveals drivers in fungal speciation.</title>
        <authorList>
            <consortium name="DOE Joint Genome Institute"/>
            <person name="Vesth T.C."/>
            <person name="Nybo J."/>
            <person name="Theobald S."/>
            <person name="Brandl J."/>
            <person name="Frisvad J.C."/>
            <person name="Nielsen K.F."/>
            <person name="Lyhne E.K."/>
            <person name="Kogle M.E."/>
            <person name="Kuo A."/>
            <person name="Riley R."/>
            <person name="Clum A."/>
            <person name="Nolan M."/>
            <person name="Lipzen A."/>
            <person name="Salamov A."/>
            <person name="Henrissat B."/>
            <person name="Wiebenga A."/>
            <person name="De vries R.P."/>
            <person name="Grigoriev I.V."/>
            <person name="Mortensen U.H."/>
            <person name="Andersen M.R."/>
            <person name="Baker S.E."/>
        </authorList>
    </citation>
    <scope>NUCLEOTIDE SEQUENCE [LARGE SCALE GENOMIC DNA]</scope>
    <source>
        <strain evidence="8 9">CBS 121593</strain>
    </source>
</reference>
<dbReference type="Gene3D" id="3.40.50.720">
    <property type="entry name" value="NAD(P)-binding Rossmann-like Domain"/>
    <property type="match status" value="1"/>
</dbReference>
<dbReference type="GO" id="GO:0019478">
    <property type="term" value="P:D-amino acid catabolic process"/>
    <property type="evidence" value="ECO:0007669"/>
    <property type="project" value="TreeGrafter"/>
</dbReference>
<proteinExistence type="inferred from homology"/>
<dbReference type="GeneID" id="37225780"/>
<gene>
    <name evidence="8" type="ORF">BO80DRAFT_435540</name>
</gene>
<dbReference type="AlphaFoldDB" id="A0A395GXU6"/>
<dbReference type="Gene3D" id="3.30.9.10">
    <property type="entry name" value="D-Amino Acid Oxidase, subunit A, domain 2"/>
    <property type="match status" value="1"/>
</dbReference>